<keyword evidence="6" id="KW-1185">Reference proteome</keyword>
<evidence type="ECO:0000259" key="4">
    <source>
        <dbReference type="Pfam" id="PF13490"/>
    </source>
</evidence>
<comment type="similarity">
    <text evidence="1">Belongs to the zinc-associated anti-sigma factor (ZAS) superfamily. Anti-sigma-W factor family.</text>
</comment>
<gene>
    <name evidence="5" type="ORF">NC661_16830</name>
</gene>
<evidence type="ECO:0000256" key="2">
    <source>
        <dbReference type="ARBA" id="ARBA00024438"/>
    </source>
</evidence>
<dbReference type="AlphaFoldDB" id="A0A9X3WLL9"/>
<evidence type="ECO:0000256" key="1">
    <source>
        <dbReference type="ARBA" id="ARBA00024353"/>
    </source>
</evidence>
<keyword evidence="3" id="KW-0472">Membrane</keyword>
<accession>A0A9X3WLL9</accession>
<protein>
    <recommendedName>
        <fullName evidence="2">Anti-sigma-W factor RsiW</fullName>
    </recommendedName>
</protein>
<name>A0A9X3WLL9_9BACI</name>
<feature type="domain" description="Putative zinc-finger" evidence="4">
    <location>
        <begin position="6"/>
        <end position="38"/>
    </location>
</feature>
<dbReference type="Pfam" id="PF13490">
    <property type="entry name" value="zf-HC2"/>
    <property type="match status" value="1"/>
</dbReference>
<feature type="transmembrane region" description="Helical" evidence="3">
    <location>
        <begin position="89"/>
        <end position="108"/>
    </location>
</feature>
<organism evidence="5 6">
    <name type="scientific">Aquibacillus koreensis</name>
    <dbReference type="NCBI Taxonomy" id="279446"/>
    <lineage>
        <taxon>Bacteria</taxon>
        <taxon>Bacillati</taxon>
        <taxon>Bacillota</taxon>
        <taxon>Bacilli</taxon>
        <taxon>Bacillales</taxon>
        <taxon>Bacillaceae</taxon>
        <taxon>Aquibacillus</taxon>
    </lineage>
</organism>
<evidence type="ECO:0000313" key="5">
    <source>
        <dbReference type="EMBL" id="MDC3422027.1"/>
    </source>
</evidence>
<dbReference type="InterPro" id="IPR027383">
    <property type="entry name" value="Znf_put"/>
</dbReference>
<comment type="caution">
    <text evidence="5">The sequence shown here is derived from an EMBL/GenBank/DDBJ whole genome shotgun (WGS) entry which is preliminary data.</text>
</comment>
<evidence type="ECO:0000313" key="6">
    <source>
        <dbReference type="Proteomes" id="UP001145072"/>
    </source>
</evidence>
<dbReference type="InterPro" id="IPR041916">
    <property type="entry name" value="Anti_sigma_zinc_sf"/>
</dbReference>
<proteinExistence type="inferred from homology"/>
<evidence type="ECO:0000256" key="3">
    <source>
        <dbReference type="SAM" id="Phobius"/>
    </source>
</evidence>
<sequence>MSCNHTIVELMHKYLDRDLTKSEEDLLRSHLQSCHACQSHFHELKRTTTLLNSSNDLKPSVDFTAKVMANLPKEKKRVGYMRWFKGHPVLTAAAIFFILMFGSIFSAWDQDNQLSVSKDKNLIIQEDTVIVPEGVTIEGDLVVKNGSLKIDGSVDGDVVIINGEHLMASAGNVSGEIEYVNQVFDWIWYHLKDFAKNVFAFTKK</sequence>
<keyword evidence="3" id="KW-1133">Transmembrane helix</keyword>
<keyword evidence="3" id="KW-0812">Transmembrane</keyword>
<dbReference type="Proteomes" id="UP001145072">
    <property type="component" value="Unassembled WGS sequence"/>
</dbReference>
<dbReference type="EMBL" id="JAMQJZ010000016">
    <property type="protein sequence ID" value="MDC3422027.1"/>
    <property type="molecule type" value="Genomic_DNA"/>
</dbReference>
<reference evidence="5" key="1">
    <citation type="submission" date="2022-06" db="EMBL/GenBank/DDBJ databases">
        <title>Aquibacillus sp. a new bacterium isolated from soil saline samples.</title>
        <authorList>
            <person name="Galisteo C."/>
            <person name="De La Haba R."/>
            <person name="Sanchez-Porro C."/>
            <person name="Ventosa A."/>
        </authorList>
    </citation>
    <scope>NUCLEOTIDE SEQUENCE</scope>
    <source>
        <strain evidence="5">JCM 12387</strain>
    </source>
</reference>
<dbReference type="Gene3D" id="1.10.10.1320">
    <property type="entry name" value="Anti-sigma factor, zinc-finger domain"/>
    <property type="match status" value="1"/>
</dbReference>